<keyword evidence="1" id="KW-0472">Membrane</keyword>
<organism evidence="2 3">
    <name type="scientific">Cylindrotheca closterium</name>
    <dbReference type="NCBI Taxonomy" id="2856"/>
    <lineage>
        <taxon>Eukaryota</taxon>
        <taxon>Sar</taxon>
        <taxon>Stramenopiles</taxon>
        <taxon>Ochrophyta</taxon>
        <taxon>Bacillariophyta</taxon>
        <taxon>Bacillariophyceae</taxon>
        <taxon>Bacillariophycidae</taxon>
        <taxon>Bacillariales</taxon>
        <taxon>Bacillariaceae</taxon>
        <taxon>Cylindrotheca</taxon>
    </lineage>
</organism>
<sequence length="422" mass="48623">MGHPEVQVNVHNFFLIKQIVEEDGRLIAVGTFIQHCFEDEKTKEMIRGRMHKEGKNIDDYEIKFEYRFNDETADNDSGYVRHRRTEKYETDMGTLYRHTYQVKAPLDVNVELDYFPFRVVSAKLLVELSTFTTLDNETRLRPNLILHLLDKTNMFSIQKDQMTETKGSDFDQAKDKMDKADSYDFISPFPKVAYLYDTKKRYCPKFMVTFLMVEDGMKKFVEIVAPMVLIAGMNTIHVLNPDEGVEVADYIANSATFALSVLVFLPTMVGTSRVQQLWTANNLYIVLIFVALTLSSIPDTWAGHKGYAVAGMIIYWVSFLFPIVNSVRYLLFLRKAKRKANAKHFWQGPNKKAYKASKKEVAHEFAKVEEIVYKPDDERMQMEYTLREVHKFRVLEFASVGAIARSKKKITTAGAATPEVAA</sequence>
<accession>A0AAD2CMI2</accession>
<evidence type="ECO:0000313" key="3">
    <source>
        <dbReference type="Proteomes" id="UP001295423"/>
    </source>
</evidence>
<protein>
    <submittedName>
        <fullName evidence="2">Uncharacterized protein</fullName>
    </submittedName>
</protein>
<dbReference type="Proteomes" id="UP001295423">
    <property type="component" value="Unassembled WGS sequence"/>
</dbReference>
<feature type="transmembrane region" description="Helical" evidence="1">
    <location>
        <begin position="307"/>
        <end position="331"/>
    </location>
</feature>
<keyword evidence="3" id="KW-1185">Reference proteome</keyword>
<evidence type="ECO:0000256" key="1">
    <source>
        <dbReference type="SAM" id="Phobius"/>
    </source>
</evidence>
<feature type="transmembrane region" description="Helical" evidence="1">
    <location>
        <begin position="220"/>
        <end position="239"/>
    </location>
</feature>
<reference evidence="2" key="1">
    <citation type="submission" date="2023-08" db="EMBL/GenBank/DDBJ databases">
        <authorList>
            <person name="Audoor S."/>
            <person name="Bilcke G."/>
        </authorList>
    </citation>
    <scope>NUCLEOTIDE SEQUENCE</scope>
</reference>
<dbReference type="EMBL" id="CAKOGP040000058">
    <property type="protein sequence ID" value="CAJ1928710.1"/>
    <property type="molecule type" value="Genomic_DNA"/>
</dbReference>
<dbReference type="AlphaFoldDB" id="A0AAD2CMI2"/>
<comment type="caution">
    <text evidence="2">The sequence shown here is derived from an EMBL/GenBank/DDBJ whole genome shotgun (WGS) entry which is preliminary data.</text>
</comment>
<name>A0AAD2CMI2_9STRA</name>
<keyword evidence="1" id="KW-1133">Transmembrane helix</keyword>
<gene>
    <name evidence="2" type="ORF">CYCCA115_LOCUS1531</name>
</gene>
<keyword evidence="1" id="KW-0812">Transmembrane</keyword>
<feature type="transmembrane region" description="Helical" evidence="1">
    <location>
        <begin position="251"/>
        <end position="271"/>
    </location>
</feature>
<evidence type="ECO:0000313" key="2">
    <source>
        <dbReference type="EMBL" id="CAJ1928710.1"/>
    </source>
</evidence>
<proteinExistence type="predicted"/>
<feature type="transmembrane region" description="Helical" evidence="1">
    <location>
        <begin position="283"/>
        <end position="301"/>
    </location>
</feature>